<name>A0ABS7R1I7_9ACTN</name>
<feature type="compositionally biased region" description="Low complexity" evidence="1">
    <location>
        <begin position="74"/>
        <end position="89"/>
    </location>
</feature>
<evidence type="ECO:0000259" key="3">
    <source>
        <dbReference type="Pfam" id="PF00188"/>
    </source>
</evidence>
<keyword evidence="2" id="KW-0472">Membrane</keyword>
<dbReference type="Gene3D" id="3.40.33.10">
    <property type="entry name" value="CAP"/>
    <property type="match status" value="1"/>
</dbReference>
<dbReference type="Proteomes" id="UP001198565">
    <property type="component" value="Unassembled WGS sequence"/>
</dbReference>
<comment type="caution">
    <text evidence="4">The sequence shown here is derived from an EMBL/GenBank/DDBJ whole genome shotgun (WGS) entry which is preliminary data.</text>
</comment>
<dbReference type="PANTHER" id="PTHR31157">
    <property type="entry name" value="SCP DOMAIN-CONTAINING PROTEIN"/>
    <property type="match status" value="1"/>
</dbReference>
<dbReference type="SUPFAM" id="SSF55797">
    <property type="entry name" value="PR-1-like"/>
    <property type="match status" value="1"/>
</dbReference>
<feature type="domain" description="SCP" evidence="3">
    <location>
        <begin position="187"/>
        <end position="301"/>
    </location>
</feature>
<evidence type="ECO:0000256" key="1">
    <source>
        <dbReference type="SAM" id="MobiDB-lite"/>
    </source>
</evidence>
<sequence>MGRHRLDPPAPSAPAAAPNGHGGHRRRQHPARTGLLGASAAVAVGAVAVATGLLPTPSGLPGGGRVLGGGDDTSGGLTQADGTPTSLLGGPDGGGSTTGGGSTAPGGHALSGSRGGSAAPAPVVSPTATPGGTATRPGPTVTVPPSGSGGASGATTPSGSASGPVTPVATATPSAQSASAVAAGEVLALVNQARATAGCKPLTADPKLTALAQGFSTEMGTRGFFDHTDPDGKSPWDRAKALGIGNLAGENIARGQADAQAVMTAWMHSPGHRANILSCDYHSIGIGVYYGPDGPWWTQDFGF</sequence>
<dbReference type="EMBL" id="JAINVZ010000029">
    <property type="protein sequence ID" value="MBY8888799.1"/>
    <property type="molecule type" value="Genomic_DNA"/>
</dbReference>
<keyword evidence="2" id="KW-0812">Transmembrane</keyword>
<evidence type="ECO:0000256" key="2">
    <source>
        <dbReference type="SAM" id="Phobius"/>
    </source>
</evidence>
<keyword evidence="5" id="KW-1185">Reference proteome</keyword>
<evidence type="ECO:0000313" key="4">
    <source>
        <dbReference type="EMBL" id="MBY8888799.1"/>
    </source>
</evidence>
<dbReference type="RefSeq" id="WP_222981569.1">
    <property type="nucleotide sequence ID" value="NZ_JAINVZ010000029.1"/>
</dbReference>
<protein>
    <submittedName>
        <fullName evidence="4">CAP domain-containing protein</fullName>
    </submittedName>
</protein>
<feature type="compositionally biased region" description="Low complexity" evidence="1">
    <location>
        <begin position="153"/>
        <end position="170"/>
    </location>
</feature>
<evidence type="ECO:0000313" key="5">
    <source>
        <dbReference type="Proteomes" id="UP001198565"/>
    </source>
</evidence>
<feature type="region of interest" description="Disordered" evidence="1">
    <location>
        <begin position="1"/>
        <end position="29"/>
    </location>
</feature>
<dbReference type="Pfam" id="PF00188">
    <property type="entry name" value="CAP"/>
    <property type="match status" value="1"/>
</dbReference>
<feature type="transmembrane region" description="Helical" evidence="2">
    <location>
        <begin position="34"/>
        <end position="54"/>
    </location>
</feature>
<feature type="compositionally biased region" description="Gly residues" evidence="1">
    <location>
        <begin position="60"/>
        <end position="73"/>
    </location>
</feature>
<proteinExistence type="predicted"/>
<feature type="compositionally biased region" description="Low complexity" evidence="1">
    <location>
        <begin position="117"/>
        <end position="146"/>
    </location>
</feature>
<feature type="compositionally biased region" description="Gly residues" evidence="1">
    <location>
        <begin position="90"/>
        <end position="104"/>
    </location>
</feature>
<organism evidence="4 5">
    <name type="scientific">Streptantibioticus parmotrematis</name>
    <dbReference type="NCBI Taxonomy" id="2873249"/>
    <lineage>
        <taxon>Bacteria</taxon>
        <taxon>Bacillati</taxon>
        <taxon>Actinomycetota</taxon>
        <taxon>Actinomycetes</taxon>
        <taxon>Kitasatosporales</taxon>
        <taxon>Streptomycetaceae</taxon>
        <taxon>Streptantibioticus</taxon>
    </lineage>
</organism>
<dbReference type="InterPro" id="IPR014044">
    <property type="entry name" value="CAP_dom"/>
</dbReference>
<accession>A0ABS7R1I7</accession>
<keyword evidence="2" id="KW-1133">Transmembrane helix</keyword>
<dbReference type="CDD" id="cd05379">
    <property type="entry name" value="CAP_bacterial"/>
    <property type="match status" value="1"/>
</dbReference>
<dbReference type="InterPro" id="IPR035940">
    <property type="entry name" value="CAP_sf"/>
</dbReference>
<reference evidence="4 5" key="1">
    <citation type="submission" date="2021-08" db="EMBL/GenBank/DDBJ databases">
        <title>Streptomyces sp. PTM05 isolated from lichen.</title>
        <authorList>
            <person name="Somphong A."/>
            <person name="Phongsopitanun W."/>
            <person name="Tanasupawat S."/>
        </authorList>
    </citation>
    <scope>NUCLEOTIDE SEQUENCE [LARGE SCALE GENOMIC DNA]</scope>
    <source>
        <strain evidence="4 5">Ptm05</strain>
    </source>
</reference>
<feature type="region of interest" description="Disordered" evidence="1">
    <location>
        <begin position="54"/>
        <end position="170"/>
    </location>
</feature>
<gene>
    <name evidence="4" type="ORF">K7472_28715</name>
</gene>
<dbReference type="PANTHER" id="PTHR31157:SF1">
    <property type="entry name" value="SCP DOMAIN-CONTAINING PROTEIN"/>
    <property type="match status" value="1"/>
</dbReference>